<dbReference type="SUPFAM" id="SSF82708">
    <property type="entry name" value="R3H domain"/>
    <property type="match status" value="1"/>
</dbReference>
<dbReference type="PROSITE" id="PS51061">
    <property type="entry name" value="R3H"/>
    <property type="match status" value="1"/>
</dbReference>
<dbReference type="PANTHER" id="PTHR35800:SF1">
    <property type="entry name" value="RNA-BINDING PROTEIN KHPB"/>
    <property type="match status" value="1"/>
</dbReference>
<dbReference type="InterPro" id="IPR038008">
    <property type="entry name" value="Jag_KH"/>
</dbReference>
<dbReference type="GO" id="GO:0003723">
    <property type="term" value="F:RNA binding"/>
    <property type="evidence" value="ECO:0007669"/>
    <property type="project" value="InterPro"/>
</dbReference>
<dbReference type="Gene3D" id="3.30.1370.50">
    <property type="entry name" value="R3H-like domain"/>
    <property type="match status" value="1"/>
</dbReference>
<dbReference type="PANTHER" id="PTHR35800">
    <property type="entry name" value="PROTEIN JAG"/>
    <property type="match status" value="1"/>
</dbReference>
<organism evidence="2 3">
    <name type="scientific">Candidatus Shapirobacteria bacterium CG10_big_fil_rev_8_21_14_0_10_48_15</name>
    <dbReference type="NCBI Taxonomy" id="1974484"/>
    <lineage>
        <taxon>Bacteria</taxon>
        <taxon>Candidatus Shapironibacteriota</taxon>
    </lineage>
</organism>
<evidence type="ECO:0000313" key="3">
    <source>
        <dbReference type="Proteomes" id="UP000231579"/>
    </source>
</evidence>
<dbReference type="InterPro" id="IPR039247">
    <property type="entry name" value="KhpB"/>
</dbReference>
<dbReference type="CDD" id="cd02414">
    <property type="entry name" value="KH-II_Jag"/>
    <property type="match status" value="1"/>
</dbReference>
<feature type="domain" description="R3H" evidence="1">
    <location>
        <begin position="83"/>
        <end position="148"/>
    </location>
</feature>
<dbReference type="InterPro" id="IPR034079">
    <property type="entry name" value="R3H_KhpB"/>
</dbReference>
<dbReference type="SMART" id="SM00393">
    <property type="entry name" value="R3H"/>
    <property type="match status" value="1"/>
</dbReference>
<name>A0A2M8L7F7_9BACT</name>
<dbReference type="CDD" id="cd02644">
    <property type="entry name" value="R3H_jag"/>
    <property type="match status" value="1"/>
</dbReference>
<dbReference type="InterPro" id="IPR015946">
    <property type="entry name" value="KH_dom-like_a/b"/>
</dbReference>
<evidence type="ECO:0000313" key="2">
    <source>
        <dbReference type="EMBL" id="PJE70176.1"/>
    </source>
</evidence>
<dbReference type="AlphaFoldDB" id="A0A2M8L7F7"/>
<proteinExistence type="predicted"/>
<protein>
    <recommendedName>
        <fullName evidence="1">R3H domain-containing protein</fullName>
    </recommendedName>
</protein>
<reference evidence="3" key="1">
    <citation type="submission" date="2017-09" db="EMBL/GenBank/DDBJ databases">
        <title>Depth-based differentiation of microbial function through sediment-hosted aquifers and enrichment of novel symbionts in the deep terrestrial subsurface.</title>
        <authorList>
            <person name="Probst A.J."/>
            <person name="Ladd B."/>
            <person name="Jarett J.K."/>
            <person name="Geller-Mcgrath D.E."/>
            <person name="Sieber C.M.K."/>
            <person name="Emerson J.B."/>
            <person name="Anantharaman K."/>
            <person name="Thomas B.C."/>
            <person name="Malmstrom R."/>
            <person name="Stieglmeier M."/>
            <person name="Klingl A."/>
            <person name="Woyke T."/>
            <person name="Ryan C.M."/>
            <person name="Banfield J.F."/>
        </authorList>
    </citation>
    <scope>NUCLEOTIDE SEQUENCE [LARGE SCALE GENOMIC DNA]</scope>
</reference>
<gene>
    <name evidence="2" type="ORF">COU97_01105</name>
</gene>
<dbReference type="InterPro" id="IPR036867">
    <property type="entry name" value="R3H_dom_sf"/>
</dbReference>
<dbReference type="EMBL" id="PFEM01000016">
    <property type="protein sequence ID" value="PJE70176.1"/>
    <property type="molecule type" value="Genomic_DNA"/>
</dbReference>
<dbReference type="Gene3D" id="3.30.300.20">
    <property type="match status" value="1"/>
</dbReference>
<dbReference type="Pfam" id="PF01424">
    <property type="entry name" value="R3H"/>
    <property type="match status" value="1"/>
</dbReference>
<evidence type="ECO:0000259" key="1">
    <source>
        <dbReference type="PROSITE" id="PS51061"/>
    </source>
</evidence>
<accession>A0A2M8L7F7</accession>
<sequence length="148" mass="16803">MAQKNQVETLAKKIFSLLAIPVDLTVAKQNEGWLISVKMENPALLIGFHGETLTGLQLVLSLMVYRQLGEWVRLTVDVDGYLQRRREILEKMALTAAQRVRFSQKPYSLPPMNARERRIIHLILADAPDVQTESQGEEPQRGVVVQLK</sequence>
<dbReference type="Proteomes" id="UP000231579">
    <property type="component" value="Unassembled WGS sequence"/>
</dbReference>
<dbReference type="InterPro" id="IPR001374">
    <property type="entry name" value="R3H_dom"/>
</dbReference>
<comment type="caution">
    <text evidence="2">The sequence shown here is derived from an EMBL/GenBank/DDBJ whole genome shotgun (WGS) entry which is preliminary data.</text>
</comment>